<evidence type="ECO:0000256" key="9">
    <source>
        <dbReference type="HAMAP-Rule" id="MF_00422"/>
    </source>
</evidence>
<evidence type="ECO:0000256" key="7">
    <source>
        <dbReference type="ARBA" id="ARBA00023010"/>
    </source>
</evidence>
<comment type="subunit">
    <text evidence="9">Component of the Sec protein translocase complex. Heterotrimer consisting of SecY, SecE and SecG subunits. The heterotrimers can form oligomers, although 1 heterotrimer is thought to be able to translocate proteins. Interacts with the ribosome. Interacts with SecDF, and other proteins may be involved. Interacts with SecA.</text>
</comment>
<protein>
    <recommendedName>
        <fullName evidence="9">Protein translocase subunit SecE</fullName>
    </recommendedName>
</protein>
<keyword evidence="3 9" id="KW-1003">Cell membrane</keyword>
<dbReference type="HAMAP" id="MF_00422">
    <property type="entry name" value="SecE"/>
    <property type="match status" value="1"/>
</dbReference>
<dbReference type="Proteomes" id="UP000433181">
    <property type="component" value="Unassembled WGS sequence"/>
</dbReference>
<dbReference type="InterPro" id="IPR001901">
    <property type="entry name" value="Translocase_SecE/Sec61-g"/>
</dbReference>
<dbReference type="GO" id="GO:0009306">
    <property type="term" value="P:protein secretion"/>
    <property type="evidence" value="ECO:0007669"/>
    <property type="project" value="UniProtKB-UniRule"/>
</dbReference>
<keyword evidence="8 9" id="KW-0472">Membrane</keyword>
<accession>A0A6I2UA29</accession>
<reference evidence="10 11" key="1">
    <citation type="submission" date="2019-08" db="EMBL/GenBank/DDBJ databases">
        <title>In-depth cultivation of the pig gut microbiome towards novel bacterial diversity and tailored functional studies.</title>
        <authorList>
            <person name="Wylensek D."/>
            <person name="Hitch T.C.A."/>
            <person name="Clavel T."/>
        </authorList>
    </citation>
    <scope>NUCLEOTIDE SEQUENCE [LARGE SCALE GENOMIC DNA]</scope>
    <source>
        <strain evidence="10 11">WCA-693-APC-5D-A</strain>
    </source>
</reference>
<keyword evidence="5 9" id="KW-0653">Protein transport</keyword>
<keyword evidence="4 9" id="KW-0812">Transmembrane</keyword>
<evidence type="ECO:0000256" key="1">
    <source>
        <dbReference type="ARBA" id="ARBA00004370"/>
    </source>
</evidence>
<dbReference type="GO" id="GO:0006605">
    <property type="term" value="P:protein targeting"/>
    <property type="evidence" value="ECO:0007669"/>
    <property type="project" value="UniProtKB-UniRule"/>
</dbReference>
<dbReference type="GeneID" id="96778276"/>
<feature type="transmembrane region" description="Helical" evidence="9">
    <location>
        <begin position="40"/>
        <end position="60"/>
    </location>
</feature>
<keyword evidence="11" id="KW-1185">Reference proteome</keyword>
<dbReference type="InterPro" id="IPR038379">
    <property type="entry name" value="SecE_sf"/>
</dbReference>
<organism evidence="10 11">
    <name type="scientific">Anaerovibrio slackiae</name>
    <dbReference type="NCBI Taxonomy" id="2652309"/>
    <lineage>
        <taxon>Bacteria</taxon>
        <taxon>Bacillati</taxon>
        <taxon>Bacillota</taxon>
        <taxon>Negativicutes</taxon>
        <taxon>Selenomonadales</taxon>
        <taxon>Selenomonadaceae</taxon>
        <taxon>Anaerovibrio</taxon>
    </lineage>
</organism>
<dbReference type="NCBIfam" id="TIGR00964">
    <property type="entry name" value="secE_bact"/>
    <property type="match status" value="1"/>
</dbReference>
<evidence type="ECO:0000256" key="2">
    <source>
        <dbReference type="ARBA" id="ARBA00022448"/>
    </source>
</evidence>
<dbReference type="AlphaFoldDB" id="A0A6I2UA29"/>
<evidence type="ECO:0000256" key="3">
    <source>
        <dbReference type="ARBA" id="ARBA00022475"/>
    </source>
</evidence>
<comment type="subcellular location">
    <subcellularLocation>
        <location evidence="9">Cell membrane</location>
        <topology evidence="9">Single-pass membrane protein</topology>
    </subcellularLocation>
    <subcellularLocation>
        <location evidence="1">Membrane</location>
    </subcellularLocation>
</comment>
<dbReference type="RefSeq" id="WP_154406521.1">
    <property type="nucleotide sequence ID" value="NZ_JBGUUA010000082.1"/>
</dbReference>
<dbReference type="EMBL" id="VUNR01000007">
    <property type="protein sequence ID" value="MSU08353.1"/>
    <property type="molecule type" value="Genomic_DNA"/>
</dbReference>
<comment type="caution">
    <text evidence="10">The sequence shown here is derived from an EMBL/GenBank/DDBJ whole genome shotgun (WGS) entry which is preliminary data.</text>
</comment>
<dbReference type="PANTHER" id="PTHR33910">
    <property type="entry name" value="PROTEIN TRANSLOCASE SUBUNIT SECE"/>
    <property type="match status" value="1"/>
</dbReference>
<dbReference type="GO" id="GO:0065002">
    <property type="term" value="P:intracellular protein transmembrane transport"/>
    <property type="evidence" value="ECO:0007669"/>
    <property type="project" value="UniProtKB-UniRule"/>
</dbReference>
<gene>
    <name evidence="9 10" type="primary">secE</name>
    <name evidence="10" type="ORF">FYJ84_05055</name>
</gene>
<keyword evidence="2 9" id="KW-0813">Transport</keyword>
<keyword evidence="7 9" id="KW-0811">Translocation</keyword>
<dbReference type="PANTHER" id="PTHR33910:SF1">
    <property type="entry name" value="PROTEIN TRANSLOCASE SUBUNIT SECE"/>
    <property type="match status" value="1"/>
</dbReference>
<comment type="similarity">
    <text evidence="9">Belongs to the SecE/SEC61-gamma family.</text>
</comment>
<sequence length="74" mass="8328">MAETKTSGAQPKSSGFNPVQFLREVSAEMKKVSWSTRQELAKYTVVVSITVVIVCALIWICDGFFTRLFNLIVR</sequence>
<proteinExistence type="inferred from homology"/>
<name>A0A6I2UA29_9FIRM</name>
<keyword evidence="6 9" id="KW-1133">Transmembrane helix</keyword>
<comment type="function">
    <text evidence="9">Essential subunit of the Sec protein translocation channel SecYEG. Clamps together the 2 halves of SecY. May contact the channel plug during translocation.</text>
</comment>
<dbReference type="Gene3D" id="1.20.5.1030">
    <property type="entry name" value="Preprotein translocase secy subunit"/>
    <property type="match status" value="1"/>
</dbReference>
<dbReference type="GO" id="GO:0043952">
    <property type="term" value="P:protein transport by the Sec complex"/>
    <property type="evidence" value="ECO:0007669"/>
    <property type="project" value="UniProtKB-UniRule"/>
</dbReference>
<dbReference type="GO" id="GO:0005886">
    <property type="term" value="C:plasma membrane"/>
    <property type="evidence" value="ECO:0007669"/>
    <property type="project" value="UniProtKB-SubCell"/>
</dbReference>
<dbReference type="PRINTS" id="PR01650">
    <property type="entry name" value="SECETRNLCASE"/>
</dbReference>
<dbReference type="Pfam" id="PF00584">
    <property type="entry name" value="SecE"/>
    <property type="match status" value="1"/>
</dbReference>
<evidence type="ECO:0000256" key="8">
    <source>
        <dbReference type="ARBA" id="ARBA00023136"/>
    </source>
</evidence>
<evidence type="ECO:0000313" key="11">
    <source>
        <dbReference type="Proteomes" id="UP000433181"/>
    </source>
</evidence>
<dbReference type="InterPro" id="IPR005807">
    <property type="entry name" value="SecE_bac"/>
</dbReference>
<evidence type="ECO:0000313" key="10">
    <source>
        <dbReference type="EMBL" id="MSU08353.1"/>
    </source>
</evidence>
<dbReference type="GO" id="GO:0008320">
    <property type="term" value="F:protein transmembrane transporter activity"/>
    <property type="evidence" value="ECO:0007669"/>
    <property type="project" value="UniProtKB-UniRule"/>
</dbReference>
<evidence type="ECO:0000256" key="6">
    <source>
        <dbReference type="ARBA" id="ARBA00022989"/>
    </source>
</evidence>
<evidence type="ECO:0000256" key="4">
    <source>
        <dbReference type="ARBA" id="ARBA00022692"/>
    </source>
</evidence>
<evidence type="ECO:0000256" key="5">
    <source>
        <dbReference type="ARBA" id="ARBA00022927"/>
    </source>
</evidence>